<organism evidence="2 3">
    <name type="scientific">Candidatus Anaerobiospirillum pullicola</name>
    <dbReference type="NCBI Taxonomy" id="2838451"/>
    <lineage>
        <taxon>Bacteria</taxon>
        <taxon>Pseudomonadati</taxon>
        <taxon>Pseudomonadota</taxon>
        <taxon>Gammaproteobacteria</taxon>
        <taxon>Aeromonadales</taxon>
        <taxon>Succinivibrionaceae</taxon>
        <taxon>Anaerobiospirillum</taxon>
    </lineage>
</organism>
<name>A0A948TFJ1_9GAMM</name>
<reference evidence="2" key="2">
    <citation type="submission" date="2021-04" db="EMBL/GenBank/DDBJ databases">
        <authorList>
            <person name="Gilroy R."/>
        </authorList>
    </citation>
    <scope>NUCLEOTIDE SEQUENCE</scope>
    <source>
        <strain evidence="2">378</strain>
    </source>
</reference>
<evidence type="ECO:0000313" key="2">
    <source>
        <dbReference type="EMBL" id="MBU3843708.1"/>
    </source>
</evidence>
<dbReference type="AlphaFoldDB" id="A0A948TFJ1"/>
<dbReference type="EMBL" id="JAHLFE010000044">
    <property type="protein sequence ID" value="MBU3843708.1"/>
    <property type="molecule type" value="Genomic_DNA"/>
</dbReference>
<protein>
    <submittedName>
        <fullName evidence="2">Uncharacterized protein</fullName>
    </submittedName>
</protein>
<keyword evidence="1" id="KW-0812">Transmembrane</keyword>
<comment type="caution">
    <text evidence="2">The sequence shown here is derived from an EMBL/GenBank/DDBJ whole genome shotgun (WGS) entry which is preliminary data.</text>
</comment>
<sequence length="205" mass="24837">MSNFIFNLSTVLHKLMDQPDLSKIEPLFYPNEVHFQAFDRELQREYETTTRMGRLNKKLRGIPMGLFMDACFWVNFIGMAASALFFWNHELYPYWQSMHRLNPPQLLEQLQVEAYPNPVEREEIFKVEPKDDSRSLELGFMVKHVPLSENLPQNPHNRYYKYSNLWEEYQQREAERLRQKHLHQQQQAKLRNIDQRLQQLINRRG</sequence>
<gene>
    <name evidence="2" type="ORF">H9847_02390</name>
</gene>
<reference evidence="2" key="1">
    <citation type="journal article" date="2021" name="PeerJ">
        <title>Extensive microbial diversity within the chicken gut microbiome revealed by metagenomics and culture.</title>
        <authorList>
            <person name="Gilroy R."/>
            <person name="Ravi A."/>
            <person name="Getino M."/>
            <person name="Pursley I."/>
            <person name="Horton D.L."/>
            <person name="Alikhan N.F."/>
            <person name="Baker D."/>
            <person name="Gharbi K."/>
            <person name="Hall N."/>
            <person name="Watson M."/>
            <person name="Adriaenssens E.M."/>
            <person name="Foster-Nyarko E."/>
            <person name="Jarju S."/>
            <person name="Secka A."/>
            <person name="Antonio M."/>
            <person name="Oren A."/>
            <person name="Chaudhuri R.R."/>
            <person name="La Ragione R."/>
            <person name="Hildebrand F."/>
            <person name="Pallen M.J."/>
        </authorList>
    </citation>
    <scope>NUCLEOTIDE SEQUENCE</scope>
    <source>
        <strain evidence="2">378</strain>
    </source>
</reference>
<dbReference type="Proteomes" id="UP000733611">
    <property type="component" value="Unassembled WGS sequence"/>
</dbReference>
<evidence type="ECO:0000256" key="1">
    <source>
        <dbReference type="SAM" id="Phobius"/>
    </source>
</evidence>
<accession>A0A948TFJ1</accession>
<keyword evidence="1" id="KW-1133">Transmembrane helix</keyword>
<proteinExistence type="predicted"/>
<feature type="transmembrane region" description="Helical" evidence="1">
    <location>
        <begin position="61"/>
        <end position="87"/>
    </location>
</feature>
<keyword evidence="1" id="KW-0472">Membrane</keyword>
<evidence type="ECO:0000313" key="3">
    <source>
        <dbReference type="Proteomes" id="UP000733611"/>
    </source>
</evidence>